<dbReference type="AlphaFoldDB" id="A0A090RDQ9"/>
<name>A0A090RDQ9_9GAMM</name>
<gene>
    <name evidence="2" type="ORF">JCM19237_4790</name>
</gene>
<evidence type="ECO:0000256" key="1">
    <source>
        <dbReference type="SAM" id="MobiDB-lite"/>
    </source>
</evidence>
<dbReference type="STRING" id="754436.JCM19237_4790"/>
<evidence type="ECO:0000313" key="3">
    <source>
        <dbReference type="Proteomes" id="UP000029227"/>
    </source>
</evidence>
<accession>A0A090RDQ9</accession>
<reference evidence="2 3" key="1">
    <citation type="journal article" date="2014" name="Genome Announc.">
        <title>Draft Genome Sequences of Two Vibrionaceae Species, Vibrio ponticus C121 and Photobacterium aphoticum C119, Isolated as Coral Reef Microbiota.</title>
        <authorList>
            <person name="Al-saari N."/>
            <person name="Meirelles P.M."/>
            <person name="Mino S."/>
            <person name="Suda W."/>
            <person name="Oshima K."/>
            <person name="Hattori M."/>
            <person name="Ohkuma M."/>
            <person name="Thompson F.L."/>
            <person name="Gomez-Gil B."/>
            <person name="Sawabe T."/>
            <person name="Sawabe T."/>
        </authorList>
    </citation>
    <scope>NUCLEOTIDE SEQUENCE [LARGE SCALE GENOMIC DNA]</scope>
    <source>
        <strain evidence="2 3">JCM 19237</strain>
    </source>
</reference>
<organism evidence="2 3">
    <name type="scientific">Photobacterium aphoticum</name>
    <dbReference type="NCBI Taxonomy" id="754436"/>
    <lineage>
        <taxon>Bacteria</taxon>
        <taxon>Pseudomonadati</taxon>
        <taxon>Pseudomonadota</taxon>
        <taxon>Gammaproteobacteria</taxon>
        <taxon>Vibrionales</taxon>
        <taxon>Vibrionaceae</taxon>
        <taxon>Photobacterium</taxon>
    </lineage>
</organism>
<evidence type="ECO:0000313" key="2">
    <source>
        <dbReference type="EMBL" id="GAL05717.1"/>
    </source>
</evidence>
<dbReference type="Proteomes" id="UP000029227">
    <property type="component" value="Unassembled WGS sequence"/>
</dbReference>
<sequence>MKQKDEAKIDAIKRRIKRVPDATRAPCGVDGKSVRSVPRRSASTAHP</sequence>
<feature type="region of interest" description="Disordered" evidence="1">
    <location>
        <begin position="21"/>
        <end position="47"/>
    </location>
</feature>
<protein>
    <submittedName>
        <fullName evidence="2">Uncharacterized protein</fullName>
    </submittedName>
</protein>
<proteinExistence type="predicted"/>
<comment type="caution">
    <text evidence="2">The sequence shown here is derived from an EMBL/GenBank/DDBJ whole genome shotgun (WGS) entry which is preliminary data.</text>
</comment>
<dbReference type="EMBL" id="BBMN01000008">
    <property type="protein sequence ID" value="GAL05717.1"/>
    <property type="molecule type" value="Genomic_DNA"/>
</dbReference>